<dbReference type="SUPFAM" id="SSF54236">
    <property type="entry name" value="Ubiquitin-like"/>
    <property type="match status" value="1"/>
</dbReference>
<evidence type="ECO:0000313" key="3">
    <source>
        <dbReference type="Proteomes" id="UP000311919"/>
    </source>
</evidence>
<dbReference type="InterPro" id="IPR039664">
    <property type="entry name" value="GRB/APBB1IP"/>
</dbReference>
<dbReference type="AlphaFoldDB" id="A0A4Z2DHR1"/>
<dbReference type="Proteomes" id="UP000311919">
    <property type="component" value="Unassembled WGS sequence"/>
</dbReference>
<feature type="region of interest" description="Disordered" evidence="1">
    <location>
        <begin position="30"/>
        <end position="50"/>
    </location>
</feature>
<name>A0A4Z2DHR1_SCHJA</name>
<dbReference type="Gene3D" id="3.10.20.90">
    <property type="entry name" value="Phosphatidylinositol 3-kinase Catalytic Subunit, Chain A, domain 1"/>
    <property type="match status" value="1"/>
</dbReference>
<dbReference type="OrthoDB" id="6235964at2759"/>
<feature type="compositionally biased region" description="Low complexity" evidence="1">
    <location>
        <begin position="30"/>
        <end position="44"/>
    </location>
</feature>
<protein>
    <submittedName>
        <fullName evidence="2">Ras-associated and pleckstrin homology domains-containing protein isoform 1</fullName>
    </submittedName>
</protein>
<organism evidence="2 3">
    <name type="scientific">Schistosoma japonicum</name>
    <name type="common">Blood fluke</name>
    <dbReference type="NCBI Taxonomy" id="6182"/>
    <lineage>
        <taxon>Eukaryota</taxon>
        <taxon>Metazoa</taxon>
        <taxon>Spiralia</taxon>
        <taxon>Lophotrochozoa</taxon>
        <taxon>Platyhelminthes</taxon>
        <taxon>Trematoda</taxon>
        <taxon>Digenea</taxon>
        <taxon>Strigeidida</taxon>
        <taxon>Schistosomatoidea</taxon>
        <taxon>Schistosomatidae</taxon>
        <taxon>Schistosoma</taxon>
    </lineage>
</organism>
<evidence type="ECO:0000313" key="2">
    <source>
        <dbReference type="EMBL" id="TNN15958.1"/>
    </source>
</evidence>
<gene>
    <name evidence="2" type="ORF">EWB00_000941</name>
</gene>
<keyword evidence="3" id="KW-1185">Reference proteome</keyword>
<dbReference type="EMBL" id="SKCS01000139">
    <property type="protein sequence ID" value="TNN15958.1"/>
    <property type="molecule type" value="Genomic_DNA"/>
</dbReference>
<dbReference type="InterPro" id="IPR011993">
    <property type="entry name" value="PH-like_dom_sf"/>
</dbReference>
<proteinExistence type="predicted"/>
<comment type="caution">
    <text evidence="2">The sequence shown here is derived from an EMBL/GenBank/DDBJ whole genome shotgun (WGS) entry which is preliminary data.</text>
</comment>
<feature type="region of interest" description="Disordered" evidence="1">
    <location>
        <begin position="84"/>
        <end position="105"/>
    </location>
</feature>
<feature type="region of interest" description="Disordered" evidence="1">
    <location>
        <begin position="406"/>
        <end position="440"/>
    </location>
</feature>
<accession>A0A4Z2DHR1</accession>
<dbReference type="SUPFAM" id="SSF50729">
    <property type="entry name" value="PH domain-like"/>
    <property type="match status" value="1"/>
</dbReference>
<dbReference type="InterPro" id="IPR029071">
    <property type="entry name" value="Ubiquitin-like_domsf"/>
</dbReference>
<evidence type="ECO:0000256" key="1">
    <source>
        <dbReference type="SAM" id="MobiDB-lite"/>
    </source>
</evidence>
<dbReference type="STRING" id="6182.A0A4Z2DHR1"/>
<sequence length="869" mass="99804">MVNLDFTELDKWMTDLNKLQLDLHQVSACNNKNNRNNVNNTNNNSYSNDKHVNQCKHSTELSLDGIQQSTRILNKQNDNIQRNSYVTKSKQQQQQQFHNDDYLNKSQRTTNSSVTYLSSIPTSSLASKYEYGIQSNKNNQNYYSIVCNNNESCIGQNNLENSITDSINTNHYNHGQIHYTHKADYQTRNTSVKEHKSVHWSKDLDASDSNRKESICDVTNVNNSKKCLTTNSDSSVSTTTTITLANAVTSNTGNNYGVGYTNPRRQQLPERDASKHIVENYPLGTKTVDEFLRKRSVTSTPANSSNQMIRSQSLYTYLSMRNELPNKVATTSSTASKNMITSSKLNNTFVASTQPKLPPRQFTVNTTTSTMITTTNSSNHRRSDKCSEYSIPRRSICSSIVYGVDNSSTSSHLPSNRRSISPSLQKSLNRSVTDKDVDKNQSSKTNLTLEIFLPNRTSTFIPVNNTTTTLQALQRITSITQRLLTTGHALVERIPTLKLERCLEDDEYLLNYLLSWKMVNENLIYFEERHDMYGLFESPSSWLGEHQSTFNLNSNKNVFNRNETICVPDHTDQLFLRIGQMRWKRRYCQLDSSGFYFSKQKTFNKSSVTRLNIFQPNLYLYVTMENQNKTEFPTPFGLVVRPHSTQQTDSRLIIEMCALNEESWKTWYSLLRVAMIGKRLYNNYIVRTDTVKEHLENNLHLNYSLRNSSCFNSLNDRPFSSTLSNSDNDHLLNDLHLLNSNSKANSNQIEFSTKSSSYSVNDLTKPLQFANYINETNQKSNESTSLTSLTLYPIQSTSQKTSTHQSRLDKCNVKSVKNVFLVMDHQHVDVHVQLVKLVHHLMLVYLIGYVQVMKIKLMKHSMKQYYNHY</sequence>
<dbReference type="Gene3D" id="2.30.29.30">
    <property type="entry name" value="Pleckstrin-homology domain (PH domain)/Phosphotyrosine-binding domain (PTB)"/>
    <property type="match status" value="1"/>
</dbReference>
<reference evidence="2 3" key="1">
    <citation type="submission" date="2019-03" db="EMBL/GenBank/DDBJ databases">
        <title>An improved genome assembly of the fluke Schistosoma japonicum.</title>
        <authorList>
            <person name="Hu W."/>
            <person name="Luo F."/>
            <person name="Yin M."/>
            <person name="Mo X."/>
            <person name="Sun C."/>
            <person name="Wu Q."/>
            <person name="Zhu B."/>
            <person name="Xiang M."/>
            <person name="Wang J."/>
            <person name="Wang Y."/>
            <person name="Zhang T."/>
            <person name="Xu B."/>
            <person name="Zheng H."/>
            <person name="Feng Z."/>
        </authorList>
    </citation>
    <scope>NUCLEOTIDE SEQUENCE [LARGE SCALE GENOMIC DNA]</scope>
    <source>
        <strain evidence="2">HuSjv2</strain>
        <tissue evidence="2">Worms</tissue>
    </source>
</reference>
<dbReference type="PANTHER" id="PTHR11243">
    <property type="entry name" value="GROWTH FACTOR RECEPTOR-BOUND PROTEIN"/>
    <property type="match status" value="1"/>
</dbReference>
<feature type="compositionally biased region" description="Polar residues" evidence="1">
    <location>
        <begin position="406"/>
        <end position="431"/>
    </location>
</feature>
<dbReference type="PANTHER" id="PTHR11243:SF23">
    <property type="entry name" value="LD06925P"/>
    <property type="match status" value="1"/>
</dbReference>